<geneLocation type="plasmid" evidence="2">
    <name>unnamed</name>
</geneLocation>
<dbReference type="PANTHER" id="PTHR39341">
    <property type="entry name" value="BSL7085 PROTEIN"/>
    <property type="match status" value="1"/>
</dbReference>
<accession>A0A235HDT7</accession>
<comment type="caution">
    <text evidence="2">The sequence shown here is derived from an EMBL/GenBank/DDBJ whole genome shotgun (WGS) entry which is preliminary data.</text>
</comment>
<dbReference type="InterPro" id="IPR038062">
    <property type="entry name" value="ScdA-like_N_sf"/>
</dbReference>
<organism evidence="2 3">
    <name type="scientific">Azospirillum brasilense</name>
    <dbReference type="NCBI Taxonomy" id="192"/>
    <lineage>
        <taxon>Bacteria</taxon>
        <taxon>Pseudomonadati</taxon>
        <taxon>Pseudomonadota</taxon>
        <taxon>Alphaproteobacteria</taxon>
        <taxon>Rhodospirillales</taxon>
        <taxon>Azospirillaceae</taxon>
        <taxon>Azospirillum</taxon>
    </lineage>
</organism>
<name>A0A235HDT7_AZOBR</name>
<evidence type="ECO:0000259" key="1">
    <source>
        <dbReference type="Pfam" id="PF08984"/>
    </source>
</evidence>
<reference evidence="2 3" key="1">
    <citation type="submission" date="2017-07" db="EMBL/GenBank/DDBJ databases">
        <title>Whole genome sequence of Azospirillum brasilense 2A1, a potential biofertilizer strain.</title>
        <authorList>
            <person name="Fontana C.A."/>
            <person name="Toffoli L.M."/>
            <person name="Salazar S.M."/>
            <person name="Puglisi E."/>
            <person name="Pedraza R."/>
            <person name="Bassi D."/>
            <person name="Cocconcelli P.S."/>
        </authorList>
    </citation>
    <scope>NUCLEOTIDE SEQUENCE [LARGE SCALE GENOMIC DNA]</scope>
    <source>
        <strain evidence="2 3">2A1</strain>
        <plasmid evidence="2">unnamed</plasmid>
    </source>
</reference>
<dbReference type="SUPFAM" id="SSF140683">
    <property type="entry name" value="SP0561-like"/>
    <property type="match status" value="1"/>
</dbReference>
<gene>
    <name evidence="2" type="ORF">CHT98_14440</name>
</gene>
<evidence type="ECO:0000313" key="2">
    <source>
        <dbReference type="EMBL" id="OYD83687.1"/>
    </source>
</evidence>
<feature type="domain" description="DUF1858" evidence="1">
    <location>
        <begin position="18"/>
        <end position="66"/>
    </location>
</feature>
<dbReference type="Gene3D" id="1.10.3910.10">
    <property type="entry name" value="SP0561-like"/>
    <property type="match status" value="1"/>
</dbReference>
<dbReference type="RefSeq" id="WP_094303932.1">
    <property type="nucleotide sequence ID" value="NZ_NOWT01000012.1"/>
</dbReference>
<sequence length="78" mass="8419">MIAPPSHCATVALPSSSDLVEDVLERWPSTIPVFLKHRMACPGCPMARFQTIAEVADDYGLDTDSLLDEFARAIAAEG</sequence>
<dbReference type="NCBIfam" id="TIGR03980">
    <property type="entry name" value="prismane_assoc"/>
    <property type="match status" value="1"/>
</dbReference>
<dbReference type="InterPro" id="IPR023883">
    <property type="entry name" value="CHP03980_redox-disulphide"/>
</dbReference>
<dbReference type="Pfam" id="PF08984">
    <property type="entry name" value="DUF1858"/>
    <property type="match status" value="1"/>
</dbReference>
<dbReference type="PANTHER" id="PTHR39341:SF1">
    <property type="entry name" value="DUF1858 DOMAIN-CONTAINING PROTEIN"/>
    <property type="match status" value="1"/>
</dbReference>
<protein>
    <recommendedName>
        <fullName evidence="1">DUF1858 domain-containing protein</fullName>
    </recommendedName>
</protein>
<keyword evidence="2" id="KW-0614">Plasmid</keyword>
<proteinExistence type="predicted"/>
<dbReference type="Proteomes" id="UP000215367">
    <property type="component" value="Unassembled WGS sequence"/>
</dbReference>
<dbReference type="InterPro" id="IPR015077">
    <property type="entry name" value="DUF1858"/>
</dbReference>
<dbReference type="AlphaFoldDB" id="A0A235HDT7"/>
<evidence type="ECO:0000313" key="3">
    <source>
        <dbReference type="Proteomes" id="UP000215367"/>
    </source>
</evidence>
<dbReference type="EMBL" id="NOWT01000012">
    <property type="protein sequence ID" value="OYD83687.1"/>
    <property type="molecule type" value="Genomic_DNA"/>
</dbReference>